<dbReference type="FunFam" id="3.40.50.2000:FF:000027">
    <property type="entry name" value="Glycosyltransferase"/>
    <property type="match status" value="2"/>
</dbReference>
<reference evidence="3" key="1">
    <citation type="submission" date="2018-05" db="EMBL/GenBank/DDBJ databases">
        <title>Draft genome of Mucuna pruriens seed.</title>
        <authorList>
            <person name="Nnadi N.E."/>
            <person name="Vos R."/>
            <person name="Hasami M.H."/>
            <person name="Devisetty U.K."/>
            <person name="Aguiy J.C."/>
        </authorList>
    </citation>
    <scope>NUCLEOTIDE SEQUENCE [LARGE SCALE GENOMIC DNA]</scope>
    <source>
        <strain evidence="3">JCA_2017</strain>
    </source>
</reference>
<dbReference type="AlphaFoldDB" id="A0A371H0J5"/>
<evidence type="ECO:0000313" key="4">
    <source>
        <dbReference type="Proteomes" id="UP000257109"/>
    </source>
</evidence>
<keyword evidence="4" id="KW-1185">Reference proteome</keyword>
<dbReference type="InterPro" id="IPR035595">
    <property type="entry name" value="UDP_glycos_trans_CS"/>
</dbReference>
<organism evidence="3 4">
    <name type="scientific">Mucuna pruriens</name>
    <name type="common">Velvet bean</name>
    <name type="synonym">Dolichos pruriens</name>
    <dbReference type="NCBI Taxonomy" id="157652"/>
    <lineage>
        <taxon>Eukaryota</taxon>
        <taxon>Viridiplantae</taxon>
        <taxon>Streptophyta</taxon>
        <taxon>Embryophyta</taxon>
        <taxon>Tracheophyta</taxon>
        <taxon>Spermatophyta</taxon>
        <taxon>Magnoliopsida</taxon>
        <taxon>eudicotyledons</taxon>
        <taxon>Gunneridae</taxon>
        <taxon>Pentapetalae</taxon>
        <taxon>rosids</taxon>
        <taxon>fabids</taxon>
        <taxon>Fabales</taxon>
        <taxon>Fabaceae</taxon>
        <taxon>Papilionoideae</taxon>
        <taxon>50 kb inversion clade</taxon>
        <taxon>NPAAA clade</taxon>
        <taxon>indigoferoid/millettioid clade</taxon>
        <taxon>Phaseoleae</taxon>
        <taxon>Mucuna</taxon>
    </lineage>
</organism>
<dbReference type="Gene3D" id="3.40.50.2000">
    <property type="entry name" value="Glycogen Phosphorylase B"/>
    <property type="match status" value="4"/>
</dbReference>
<dbReference type="PANTHER" id="PTHR11926">
    <property type="entry name" value="GLUCOSYL/GLUCURONOSYL TRANSFERASES"/>
    <property type="match status" value="1"/>
</dbReference>
<comment type="similarity">
    <text evidence="1">Belongs to the UDP-glycosyltransferase family.</text>
</comment>
<keyword evidence="2" id="KW-0808">Transferase</keyword>
<dbReference type="EMBL" id="QJKJ01003908">
    <property type="protein sequence ID" value="RDX96332.1"/>
    <property type="molecule type" value="Genomic_DNA"/>
</dbReference>
<dbReference type="GO" id="GO:0080043">
    <property type="term" value="F:quercetin 3-O-glucosyltransferase activity"/>
    <property type="evidence" value="ECO:0007669"/>
    <property type="project" value="TreeGrafter"/>
</dbReference>
<dbReference type="PROSITE" id="PS00375">
    <property type="entry name" value="UDPGT"/>
    <property type="match status" value="2"/>
</dbReference>
<sequence length="990" mass="110940">MGSLAKMNKPHAVCIPYPAQGHINPMLKLAKLLHLKGFHITFVNTEYNHKRLLKARGPDSLNGLSSFRFETIPDGLPDSDVDATQDIPSLCESTRRTCSPHFKNLLAKINTSDAPPITCIVSDGVMSFTLDAAQELGVPEVLFWTTSACGFMCYVQYQQLIERGLTPLKDSSYVTNGYLETTVDWIPGIKEIRLRDIPSFIRTTNLDDLMLDFILWETKRARRASAIILNTFDALEHDVLKALSTILPPVYSIGPLNLLVKDVDDKELNAIESNLWKEESECVEWLDTKELNSVVYVNFGSITVMTSEQLIEFAWGLANSNKTFLWVIRPDLVVGENAILPSKFVTQTQNRGLLSTWCPQEQVLSHPAIGGFLTHSGWNSTLESVCGGVPMICWPFFAEQQTNCRFCCKEWGIGLEIEDVKRDKIENLVRELMDGQKGKEMKEKALQWKELAKSAASNPYGSSIRNLDNMVRDVLLNKSVKSKSVASSTSMYNCLGKMKKAHAVCIPYPAQGHINPMLKLAKLLHLKGFHITFVNTEYNHKRLLKARGPDSLNGLSSFRFETIPDGLPDSDVDATQDIPSLCESTRRTCSPHFKNLLAKINTSDAPPITCIISDGSMSFTLDAAEELGVPEVLFWTLSACGFMCYVHYQQLVQKGLTPLKDSSYITNGYLETTIDWIPGIKEIRLRDIPSFIRTTYSDDIMLNYLQWETRSSRRASAIILNTFDALEHDVLEAFSSILPPVYSIGPLNLLVKDVDDKELNAIESNLWKEESECVEWLNSKEPNSVVYVNFGSITVMTSEQLIEFAWGLANSNKTFLWVIRPDLVVGENAILPSKFVTQTQNRGLLSTWCPQEQVLSHPAIGGFLTHCGWNSTLESVCGGVPMICWPFFAEQQTNCRFCCKEWGIGLEIEDVKRDKIESLVRELMDGQKGKEMKQKALQWKELAKSAASGPDGSSVLNLDKMIREVLLAKVLNTSVETRVTPLLSVGSYMK</sequence>
<dbReference type="FunFam" id="3.40.50.2000:FF:000055">
    <property type="entry name" value="Glycosyltransferase"/>
    <property type="match status" value="2"/>
</dbReference>
<comment type="caution">
    <text evidence="3">The sequence shown here is derived from an EMBL/GenBank/DDBJ whole genome shotgun (WGS) entry which is preliminary data.</text>
</comment>
<name>A0A371H0J5_MUCPR</name>
<dbReference type="CDD" id="cd03784">
    <property type="entry name" value="GT1_Gtf-like"/>
    <property type="match status" value="2"/>
</dbReference>
<dbReference type="Proteomes" id="UP000257109">
    <property type="component" value="Unassembled WGS sequence"/>
</dbReference>
<dbReference type="GO" id="GO:0080044">
    <property type="term" value="F:quercetin 7-O-glucosyltransferase activity"/>
    <property type="evidence" value="ECO:0007669"/>
    <property type="project" value="TreeGrafter"/>
</dbReference>
<protein>
    <submittedName>
        <fullName evidence="3">7-deoxyloganetin glucosyltransferase</fullName>
    </submittedName>
</protein>
<evidence type="ECO:0000313" key="3">
    <source>
        <dbReference type="EMBL" id="RDX96332.1"/>
    </source>
</evidence>
<dbReference type="InterPro" id="IPR002213">
    <property type="entry name" value="UDP_glucos_trans"/>
</dbReference>
<gene>
    <name evidence="3" type="primary">UGT85A24</name>
    <name evidence="3" type="ORF">CR513_21018</name>
</gene>
<dbReference type="OrthoDB" id="5835829at2759"/>
<dbReference type="Pfam" id="PF00201">
    <property type="entry name" value="UDPGT"/>
    <property type="match status" value="2"/>
</dbReference>
<accession>A0A371H0J5</accession>
<evidence type="ECO:0000256" key="2">
    <source>
        <dbReference type="ARBA" id="ARBA00022679"/>
    </source>
</evidence>
<dbReference type="SUPFAM" id="SSF53756">
    <property type="entry name" value="UDP-Glycosyltransferase/glycogen phosphorylase"/>
    <property type="match status" value="2"/>
</dbReference>
<dbReference type="PANTHER" id="PTHR11926:SF774">
    <property type="entry name" value="UDP-GLYCOSYLTRANSFERASE 85A1-RELATED"/>
    <property type="match status" value="1"/>
</dbReference>
<proteinExistence type="inferred from homology"/>
<evidence type="ECO:0000256" key="1">
    <source>
        <dbReference type="ARBA" id="ARBA00009995"/>
    </source>
</evidence>